<dbReference type="PANTHER" id="PTHR32080">
    <property type="entry name" value="ANTIFUNGAL PROTEIN GINKBILOBIN-2-LIKE"/>
    <property type="match status" value="1"/>
</dbReference>
<keyword evidence="4" id="KW-0945">Host-virus interaction</keyword>
<keyword evidence="8" id="KW-0611">Plant defense</keyword>
<evidence type="ECO:0000313" key="18">
    <source>
        <dbReference type="Proteomes" id="UP000030748"/>
    </source>
</evidence>
<feature type="signal peptide" evidence="15">
    <location>
        <begin position="1"/>
        <end position="26"/>
    </location>
</feature>
<dbReference type="PANTHER" id="PTHR32080:SF54">
    <property type="entry name" value="GNK2-HOMOLOGOUS DOMAIN-CONTAINING PROTEIN"/>
    <property type="match status" value="1"/>
</dbReference>
<keyword evidence="10" id="KW-0044">Antibiotic</keyword>
<dbReference type="GO" id="GO:0005537">
    <property type="term" value="F:D-mannose binding"/>
    <property type="evidence" value="ECO:0007669"/>
    <property type="project" value="UniProtKB-KW"/>
</dbReference>
<dbReference type="InterPro" id="IPR002902">
    <property type="entry name" value="GNK2"/>
</dbReference>
<organism evidence="17 18">
    <name type="scientific">Erythranthe guttata</name>
    <name type="common">Yellow monkey flower</name>
    <name type="synonym">Mimulus guttatus</name>
    <dbReference type="NCBI Taxonomy" id="4155"/>
    <lineage>
        <taxon>Eukaryota</taxon>
        <taxon>Viridiplantae</taxon>
        <taxon>Streptophyta</taxon>
        <taxon>Embryophyta</taxon>
        <taxon>Tracheophyta</taxon>
        <taxon>Spermatophyta</taxon>
        <taxon>Magnoliopsida</taxon>
        <taxon>eudicotyledons</taxon>
        <taxon>Gunneridae</taxon>
        <taxon>Pentapetalae</taxon>
        <taxon>asterids</taxon>
        <taxon>lamiids</taxon>
        <taxon>Lamiales</taxon>
        <taxon>Phrymaceae</taxon>
        <taxon>Erythranthe</taxon>
    </lineage>
</organism>
<dbReference type="OrthoDB" id="1888914at2759"/>
<keyword evidence="7" id="KW-0677">Repeat</keyword>
<dbReference type="KEGG" id="egt:105957230"/>
<keyword evidence="5 15" id="KW-0732">Signal</keyword>
<evidence type="ECO:0000256" key="10">
    <source>
        <dbReference type="ARBA" id="ARBA00023022"/>
    </source>
</evidence>
<evidence type="ECO:0000256" key="9">
    <source>
        <dbReference type="ARBA" id="ARBA00022949"/>
    </source>
</evidence>
<dbReference type="CDD" id="cd23509">
    <property type="entry name" value="Gnk2-like"/>
    <property type="match status" value="1"/>
</dbReference>
<evidence type="ECO:0000256" key="4">
    <source>
        <dbReference type="ARBA" id="ARBA00022581"/>
    </source>
</evidence>
<evidence type="ECO:0000256" key="2">
    <source>
        <dbReference type="ARBA" id="ARBA00022529"/>
    </source>
</evidence>
<evidence type="ECO:0000256" key="12">
    <source>
        <dbReference type="ARBA" id="ARBA00023157"/>
    </source>
</evidence>
<accession>A0A022REH0</accession>
<gene>
    <name evidence="17" type="ORF">MIMGU_mgv1a022076mg</name>
</gene>
<comment type="subcellular location">
    <subcellularLocation>
        <location evidence="13">Cell junction</location>
        <location evidence="13">Plasmodesma</location>
    </subcellularLocation>
    <subcellularLocation>
        <location evidence="1">Cell membrane</location>
        <topology evidence="1">Single-pass type I membrane protein</topology>
    </subcellularLocation>
</comment>
<keyword evidence="2" id="KW-0929">Antimicrobial</keyword>
<proteinExistence type="inferred from homology"/>
<evidence type="ECO:0000256" key="3">
    <source>
        <dbReference type="ARBA" id="ARBA00022577"/>
    </source>
</evidence>
<sequence length="133" mass="14351">MAIVQSFNMMSIALLIGLSLLLVAKSDPNTSVNLIVCNGNSYAQSDAYANSVAYVLADIMNVTPNHGYDYKTQSPYAQAVSYGHATCNTALNYNDCADCMIAARSAVTNNCLDKVGAQVSMVDCSMRYENYSF</sequence>
<name>A0A022REH0_ERYGU</name>
<dbReference type="AlphaFoldDB" id="A0A022REH0"/>
<evidence type="ECO:0000256" key="15">
    <source>
        <dbReference type="SAM" id="SignalP"/>
    </source>
</evidence>
<feature type="chain" id="PRO_5001505023" description="Gnk2-homologous domain-containing protein" evidence="15">
    <location>
        <begin position="27"/>
        <end position="133"/>
    </location>
</feature>
<evidence type="ECO:0000256" key="11">
    <source>
        <dbReference type="ARBA" id="ARBA00023035"/>
    </source>
</evidence>
<keyword evidence="6" id="KW-0430">Lectin</keyword>
<dbReference type="GO" id="GO:0005886">
    <property type="term" value="C:plasma membrane"/>
    <property type="evidence" value="ECO:0007669"/>
    <property type="project" value="UniProtKB-SubCell"/>
</dbReference>
<dbReference type="eggNOG" id="ENOG502SAEB">
    <property type="taxonomic scope" value="Eukaryota"/>
</dbReference>
<keyword evidence="9" id="KW-0965">Cell junction</keyword>
<dbReference type="EMBL" id="KI630506">
    <property type="protein sequence ID" value="EYU38148.1"/>
    <property type="molecule type" value="Genomic_DNA"/>
</dbReference>
<evidence type="ECO:0000256" key="7">
    <source>
        <dbReference type="ARBA" id="ARBA00022737"/>
    </source>
</evidence>
<dbReference type="GO" id="GO:0009506">
    <property type="term" value="C:plasmodesma"/>
    <property type="evidence" value="ECO:0000318"/>
    <property type="project" value="GO_Central"/>
</dbReference>
<evidence type="ECO:0000313" key="17">
    <source>
        <dbReference type="EMBL" id="EYU38148.1"/>
    </source>
</evidence>
<keyword evidence="3" id="KW-0295">Fungicide</keyword>
<feature type="domain" description="Gnk2-homologous" evidence="16">
    <location>
        <begin position="30"/>
        <end position="133"/>
    </location>
</feature>
<dbReference type="PROSITE" id="PS51473">
    <property type="entry name" value="GNK2"/>
    <property type="match status" value="1"/>
</dbReference>
<dbReference type="GO" id="GO:0050832">
    <property type="term" value="P:defense response to fungus"/>
    <property type="evidence" value="ECO:0007669"/>
    <property type="project" value="UniProtKB-KW"/>
</dbReference>
<dbReference type="PhylomeDB" id="A0A022REH0"/>
<dbReference type="Gene3D" id="3.30.430.20">
    <property type="entry name" value="Gnk2 domain, C-X8-C-X2-C motif"/>
    <property type="match status" value="1"/>
</dbReference>
<dbReference type="GO" id="GO:0031640">
    <property type="term" value="P:killing of cells of another organism"/>
    <property type="evidence" value="ECO:0007669"/>
    <property type="project" value="UniProtKB-KW"/>
</dbReference>
<keyword evidence="11" id="KW-0465">Mannose-binding</keyword>
<dbReference type="InterPro" id="IPR038408">
    <property type="entry name" value="GNK2_sf"/>
</dbReference>
<keyword evidence="12" id="KW-1015">Disulfide bond</keyword>
<evidence type="ECO:0000256" key="13">
    <source>
        <dbReference type="ARBA" id="ARBA00024184"/>
    </source>
</evidence>
<reference evidence="17 18" key="1">
    <citation type="journal article" date="2013" name="Proc. Natl. Acad. Sci. U.S.A.">
        <title>Fine-scale variation in meiotic recombination in Mimulus inferred from population shotgun sequencing.</title>
        <authorList>
            <person name="Hellsten U."/>
            <person name="Wright K.M."/>
            <person name="Jenkins J."/>
            <person name="Shu S."/>
            <person name="Yuan Y."/>
            <person name="Wessler S.R."/>
            <person name="Schmutz J."/>
            <person name="Willis J.H."/>
            <person name="Rokhsar D.S."/>
        </authorList>
    </citation>
    <scope>NUCLEOTIDE SEQUENCE [LARGE SCALE GENOMIC DNA]</scope>
    <source>
        <strain evidence="18">cv. DUN x IM62</strain>
    </source>
</reference>
<dbReference type="Pfam" id="PF01657">
    <property type="entry name" value="Stress-antifung"/>
    <property type="match status" value="1"/>
</dbReference>
<keyword evidence="18" id="KW-1185">Reference proteome</keyword>
<protein>
    <recommendedName>
        <fullName evidence="16">Gnk2-homologous domain-containing protein</fullName>
    </recommendedName>
</protein>
<evidence type="ECO:0000256" key="6">
    <source>
        <dbReference type="ARBA" id="ARBA00022734"/>
    </source>
</evidence>
<evidence type="ECO:0000256" key="8">
    <source>
        <dbReference type="ARBA" id="ARBA00022821"/>
    </source>
</evidence>
<evidence type="ECO:0000256" key="1">
    <source>
        <dbReference type="ARBA" id="ARBA00004251"/>
    </source>
</evidence>
<comment type="similarity">
    <text evidence="14">Belongs to the cysteine-rich repeat secretory protein family. Plasmodesmata-located proteins (PDLD) subfamily.</text>
</comment>
<dbReference type="Proteomes" id="UP000030748">
    <property type="component" value="Unassembled WGS sequence"/>
</dbReference>
<dbReference type="GO" id="GO:0042742">
    <property type="term" value="P:defense response to bacterium"/>
    <property type="evidence" value="ECO:0007669"/>
    <property type="project" value="UniProtKB-KW"/>
</dbReference>
<evidence type="ECO:0000259" key="16">
    <source>
        <dbReference type="PROSITE" id="PS51473"/>
    </source>
</evidence>
<dbReference type="InterPro" id="IPR051378">
    <property type="entry name" value="Cell2Cell_Antifungal"/>
</dbReference>
<dbReference type="OMA" id="DHTCNGD"/>
<evidence type="ECO:0000256" key="14">
    <source>
        <dbReference type="ARBA" id="ARBA00038393"/>
    </source>
</evidence>
<evidence type="ECO:0000256" key="5">
    <source>
        <dbReference type="ARBA" id="ARBA00022729"/>
    </source>
</evidence>